<feature type="domain" description="Sulfotransferase" evidence="3">
    <location>
        <begin position="54"/>
        <end position="99"/>
    </location>
</feature>
<feature type="domain" description="Sulfotransferase" evidence="3">
    <location>
        <begin position="141"/>
        <end position="219"/>
    </location>
</feature>
<dbReference type="OrthoDB" id="205623at2759"/>
<dbReference type="GO" id="GO:0008146">
    <property type="term" value="F:sulfotransferase activity"/>
    <property type="evidence" value="ECO:0007669"/>
    <property type="project" value="InterPro"/>
</dbReference>
<dbReference type="AlphaFoldDB" id="A0A482VBK4"/>
<accession>A0A482VBK4</accession>
<dbReference type="EMBL" id="QDEB01117573">
    <property type="protein sequence ID" value="RZB40592.1"/>
    <property type="molecule type" value="Genomic_DNA"/>
</dbReference>
<evidence type="ECO:0000313" key="4">
    <source>
        <dbReference type="EMBL" id="RZB40592.1"/>
    </source>
</evidence>
<protein>
    <submittedName>
        <fullName evidence="4">Sulfotransfer 1 domain containing protein</fullName>
    </submittedName>
</protein>
<proteinExistence type="inferred from homology"/>
<comment type="similarity">
    <text evidence="1">Belongs to the sulfotransferase 1 family.</text>
</comment>
<organism evidence="4 5">
    <name type="scientific">Asbolus verrucosus</name>
    <name type="common">Desert ironclad beetle</name>
    <dbReference type="NCBI Taxonomy" id="1661398"/>
    <lineage>
        <taxon>Eukaryota</taxon>
        <taxon>Metazoa</taxon>
        <taxon>Ecdysozoa</taxon>
        <taxon>Arthropoda</taxon>
        <taxon>Hexapoda</taxon>
        <taxon>Insecta</taxon>
        <taxon>Pterygota</taxon>
        <taxon>Neoptera</taxon>
        <taxon>Endopterygota</taxon>
        <taxon>Coleoptera</taxon>
        <taxon>Polyphaga</taxon>
        <taxon>Cucujiformia</taxon>
        <taxon>Tenebrionidae</taxon>
        <taxon>Pimeliinae</taxon>
        <taxon>Asbolus</taxon>
    </lineage>
</organism>
<comment type="caution">
    <text evidence="4">The sequence shown here is derived from an EMBL/GenBank/DDBJ whole genome shotgun (WGS) entry which is preliminary data.</text>
</comment>
<dbReference type="InterPro" id="IPR027417">
    <property type="entry name" value="P-loop_NTPase"/>
</dbReference>
<sequence>MDKAIETSEAELERIVKDKWTNSFRPSYITAKGCMLPCYYPEFQKVIDDFEVFDSDIWICSFPRTGTTWTSEMAWLIANNCNYEKAKISMFDRIRFLEFKLERKNQRNPLDTCVSYYYHAASIMFSGSLEEYCKLFLCDKGKSVPDEEIRILQDHLSFESMKKNPAVSGGKALDFVKETGPKKSAFVRSGKVGGYKTEMPQHFIEIFESWMKSNLEGTGLHF</sequence>
<name>A0A482VBK4_ASBVE</name>
<dbReference type="Gene3D" id="3.40.50.300">
    <property type="entry name" value="P-loop containing nucleotide triphosphate hydrolases"/>
    <property type="match status" value="2"/>
</dbReference>
<keyword evidence="5" id="KW-1185">Reference proteome</keyword>
<dbReference type="InterPro" id="IPR000863">
    <property type="entry name" value="Sulfotransferase_dom"/>
</dbReference>
<dbReference type="Proteomes" id="UP000292052">
    <property type="component" value="Unassembled WGS sequence"/>
</dbReference>
<evidence type="ECO:0000256" key="2">
    <source>
        <dbReference type="ARBA" id="ARBA00022679"/>
    </source>
</evidence>
<evidence type="ECO:0000256" key="1">
    <source>
        <dbReference type="ARBA" id="ARBA00005771"/>
    </source>
</evidence>
<dbReference type="Pfam" id="PF00685">
    <property type="entry name" value="Sulfotransfer_1"/>
    <property type="match status" value="2"/>
</dbReference>
<evidence type="ECO:0000313" key="5">
    <source>
        <dbReference type="Proteomes" id="UP000292052"/>
    </source>
</evidence>
<gene>
    <name evidence="4" type="ORF">BDFB_002545</name>
</gene>
<dbReference type="PANTHER" id="PTHR11783">
    <property type="entry name" value="SULFOTRANSFERASE SULT"/>
    <property type="match status" value="1"/>
</dbReference>
<dbReference type="SUPFAM" id="SSF52540">
    <property type="entry name" value="P-loop containing nucleoside triphosphate hydrolases"/>
    <property type="match status" value="1"/>
</dbReference>
<reference evidence="4 5" key="1">
    <citation type="submission" date="2017-03" db="EMBL/GenBank/DDBJ databases">
        <title>Genome of the blue death feigning beetle - Asbolus verrucosus.</title>
        <authorList>
            <person name="Rider S.D."/>
        </authorList>
    </citation>
    <scope>NUCLEOTIDE SEQUENCE [LARGE SCALE GENOMIC DNA]</scope>
    <source>
        <strain evidence="4">Butters</strain>
        <tissue evidence="4">Head and leg muscle</tissue>
    </source>
</reference>
<evidence type="ECO:0000259" key="3">
    <source>
        <dbReference type="Pfam" id="PF00685"/>
    </source>
</evidence>
<keyword evidence="2" id="KW-0808">Transferase</keyword>